<comment type="similarity">
    <text evidence="2">Belongs to the amino acid/polyamine transporter 2 family.</text>
</comment>
<feature type="transmembrane region" description="Helical" evidence="6">
    <location>
        <begin position="123"/>
        <end position="145"/>
    </location>
</feature>
<dbReference type="GO" id="GO:0015179">
    <property type="term" value="F:L-amino acid transmembrane transporter activity"/>
    <property type="evidence" value="ECO:0007669"/>
    <property type="project" value="TreeGrafter"/>
</dbReference>
<gene>
    <name evidence="8" type="ORF">HIM_10653</name>
</gene>
<sequence>MTENDIIGGCRTVEFAITITIACWLASLPRTFSLVSKLGTISALFTFVGYIVTVAFAAKQSSPAGYDPIGKGEPVLLIQLPASTTFSQGLTAVLTISVTMFGQLAVPSFVAEMREPREFPKSLLVSVVAELVVFSVVGATIYAFTGQQYVTSPAFGALQSVYKKISFTFMVPSILFVGALYASFTARFIFFRIFRDSKHTTGHTLVGWLSWSSILLVSWISAFLVAEVIPFFSALLSLSSALFTSWCGLIFWGVACLRMRGIDRKVGRCNAPIYDFFLVTANSGLILAGIFCLTAGTYASIDVTEEAFRDGQVQGPERRRKTRRSWYGRFGVVLRGRGIVEYGALADYQKAKIAAADEFLYEASKKSSSLVGFCLRPSTFTDEPASKIELGKTTHAKDQEPRERGVGCLDGCGTAGGRWSQNLLAGFAGWERGRQHGRQARGP</sequence>
<evidence type="ECO:0000256" key="5">
    <source>
        <dbReference type="ARBA" id="ARBA00023136"/>
    </source>
</evidence>
<evidence type="ECO:0000256" key="6">
    <source>
        <dbReference type="SAM" id="Phobius"/>
    </source>
</evidence>
<accession>A0A0F7ZFY7</accession>
<comment type="subcellular location">
    <subcellularLocation>
        <location evidence="1">Membrane</location>
        <topology evidence="1">Multi-pass membrane protein</topology>
    </subcellularLocation>
</comment>
<feature type="transmembrane region" description="Helical" evidence="6">
    <location>
        <begin position="90"/>
        <end position="111"/>
    </location>
</feature>
<keyword evidence="4 6" id="KW-1133">Transmembrane helix</keyword>
<dbReference type="InterPro" id="IPR013057">
    <property type="entry name" value="AA_transpt_TM"/>
</dbReference>
<evidence type="ECO:0000256" key="1">
    <source>
        <dbReference type="ARBA" id="ARBA00004141"/>
    </source>
</evidence>
<feature type="transmembrane region" description="Helical" evidence="6">
    <location>
        <begin position="38"/>
        <end position="58"/>
    </location>
</feature>
<evidence type="ECO:0000259" key="7">
    <source>
        <dbReference type="Pfam" id="PF01490"/>
    </source>
</evidence>
<proteinExistence type="inferred from homology"/>
<feature type="transmembrane region" description="Helical" evidence="6">
    <location>
        <begin position="276"/>
        <end position="299"/>
    </location>
</feature>
<dbReference type="PANTHER" id="PTHR22950">
    <property type="entry name" value="AMINO ACID TRANSPORTER"/>
    <property type="match status" value="1"/>
</dbReference>
<protein>
    <recommendedName>
        <fullName evidence="7">Amino acid transporter transmembrane domain-containing protein</fullName>
    </recommendedName>
</protein>
<organism evidence="8 9">
    <name type="scientific">Hirsutella minnesotensis 3608</name>
    <dbReference type="NCBI Taxonomy" id="1043627"/>
    <lineage>
        <taxon>Eukaryota</taxon>
        <taxon>Fungi</taxon>
        <taxon>Dikarya</taxon>
        <taxon>Ascomycota</taxon>
        <taxon>Pezizomycotina</taxon>
        <taxon>Sordariomycetes</taxon>
        <taxon>Hypocreomycetidae</taxon>
        <taxon>Hypocreales</taxon>
        <taxon>Ophiocordycipitaceae</taxon>
        <taxon>Hirsutella</taxon>
    </lineage>
</organism>
<keyword evidence="5 6" id="KW-0472">Membrane</keyword>
<reference evidence="8 9" key="1">
    <citation type="journal article" date="2014" name="Genome Biol. Evol.">
        <title>Comparative genomics and transcriptomics analyses reveal divergent lifestyle features of nematode endoparasitic fungus Hirsutella minnesotensis.</title>
        <authorList>
            <person name="Lai Y."/>
            <person name="Liu K."/>
            <person name="Zhang X."/>
            <person name="Zhang X."/>
            <person name="Li K."/>
            <person name="Wang N."/>
            <person name="Shu C."/>
            <person name="Wu Y."/>
            <person name="Wang C."/>
            <person name="Bushley K.E."/>
            <person name="Xiang M."/>
            <person name="Liu X."/>
        </authorList>
    </citation>
    <scope>NUCLEOTIDE SEQUENCE [LARGE SCALE GENOMIC DNA]</scope>
    <source>
        <strain evidence="8 9">3608</strain>
    </source>
</reference>
<name>A0A0F7ZFY7_9HYPO</name>
<feature type="transmembrane region" description="Helical" evidence="6">
    <location>
        <begin position="231"/>
        <end position="255"/>
    </location>
</feature>
<dbReference type="EMBL" id="KQ030661">
    <property type="protein sequence ID" value="KJZ69961.1"/>
    <property type="molecule type" value="Genomic_DNA"/>
</dbReference>
<dbReference type="OrthoDB" id="294730at2759"/>
<feature type="transmembrane region" description="Helical" evidence="6">
    <location>
        <begin position="165"/>
        <end position="184"/>
    </location>
</feature>
<evidence type="ECO:0000256" key="3">
    <source>
        <dbReference type="ARBA" id="ARBA00022692"/>
    </source>
</evidence>
<dbReference type="GO" id="GO:0016020">
    <property type="term" value="C:membrane"/>
    <property type="evidence" value="ECO:0007669"/>
    <property type="project" value="UniProtKB-SubCell"/>
</dbReference>
<dbReference type="Pfam" id="PF01490">
    <property type="entry name" value="Aa_trans"/>
    <property type="match status" value="1"/>
</dbReference>
<dbReference type="PANTHER" id="PTHR22950:SF20">
    <property type="entry name" value="AMINO ACID TRANSPORTER (EUROFUNG)"/>
    <property type="match status" value="1"/>
</dbReference>
<feature type="domain" description="Amino acid transporter transmembrane" evidence="7">
    <location>
        <begin position="12"/>
        <end position="280"/>
    </location>
</feature>
<dbReference type="AlphaFoldDB" id="A0A0F7ZFY7"/>
<keyword evidence="9" id="KW-1185">Reference proteome</keyword>
<evidence type="ECO:0000313" key="9">
    <source>
        <dbReference type="Proteomes" id="UP000054481"/>
    </source>
</evidence>
<dbReference type="Proteomes" id="UP000054481">
    <property type="component" value="Unassembled WGS sequence"/>
</dbReference>
<evidence type="ECO:0000256" key="2">
    <source>
        <dbReference type="ARBA" id="ARBA00008066"/>
    </source>
</evidence>
<evidence type="ECO:0000256" key="4">
    <source>
        <dbReference type="ARBA" id="ARBA00022989"/>
    </source>
</evidence>
<feature type="transmembrane region" description="Helical" evidence="6">
    <location>
        <begin position="205"/>
        <end position="225"/>
    </location>
</feature>
<evidence type="ECO:0000313" key="8">
    <source>
        <dbReference type="EMBL" id="KJZ69961.1"/>
    </source>
</evidence>
<keyword evidence="3 6" id="KW-0812">Transmembrane</keyword>
<feature type="transmembrane region" description="Helical" evidence="6">
    <location>
        <begin position="6"/>
        <end position="26"/>
    </location>
</feature>